<feature type="region of interest" description="Disordered" evidence="1">
    <location>
        <begin position="491"/>
        <end position="514"/>
    </location>
</feature>
<reference evidence="2" key="1">
    <citation type="submission" date="2021-01" db="EMBL/GenBank/DDBJ databases">
        <authorList>
            <consortium name="Genoscope - CEA"/>
            <person name="William W."/>
        </authorList>
    </citation>
    <scope>NUCLEOTIDE SEQUENCE</scope>
</reference>
<sequence>MWKELFETEDEDVPVPDVLRMLEQPSLPEWKRLPLPLIALVDGLLQSTACYGFPLALQLFAFKAIPSLLEKIPEPNKTTSFLQEPEGCDSTNALLNFEDILLVETQRGVIVTYSIPDEGGDPNSKQQTLEECQKPSRRFGKACDEPGSSTQAPERPIRPRRGICKQAEPGNLSDKEQELKSGYEGGSSTVLQNTAAGKTNRDNSHADPTGMEVPKKRRPLSGDGNDEAEIFGSDSKKHKKNNGNGFSDDETMRMHDNHCDGHSMAGEGPSFSKSANIPEVDVSTPIGPETVSKPAKPTLPEPLEVFGVDYQLFVLVIYEVYRNTDLFGRGEGGDESPISWLNLLAEEEQGGKASPTNSEDYKTPPEDDPMTKSRTPDVGNSKLSRYLTRSLKKAELEGRCIPISSTKKDDLQTKCIPRRSTKIGGVYTPDKRLKKLFQSCKKPKYTPLADLEKAQFQEFQSILREKPAKNSKLLLGSMSQISSSCRWRGQQIGSVPSSQSSRRPQINWDSTREGLSVSVSPEKRCVGMTRRCCWLMWTGCTPQ</sequence>
<feature type="compositionally biased region" description="Low complexity" evidence="1">
    <location>
        <begin position="491"/>
        <end position="506"/>
    </location>
</feature>
<feature type="region of interest" description="Disordered" evidence="1">
    <location>
        <begin position="114"/>
        <end position="256"/>
    </location>
</feature>
<dbReference type="AlphaFoldDB" id="A0A816I8M8"/>
<gene>
    <name evidence="2" type="ORF">DARMORV10_C03P56210.1</name>
</gene>
<organism evidence="2">
    <name type="scientific">Brassica napus</name>
    <name type="common">Rape</name>
    <dbReference type="NCBI Taxonomy" id="3708"/>
    <lineage>
        <taxon>Eukaryota</taxon>
        <taxon>Viridiplantae</taxon>
        <taxon>Streptophyta</taxon>
        <taxon>Embryophyta</taxon>
        <taxon>Tracheophyta</taxon>
        <taxon>Spermatophyta</taxon>
        <taxon>Magnoliopsida</taxon>
        <taxon>eudicotyledons</taxon>
        <taxon>Gunneridae</taxon>
        <taxon>Pentapetalae</taxon>
        <taxon>rosids</taxon>
        <taxon>malvids</taxon>
        <taxon>Brassicales</taxon>
        <taxon>Brassicaceae</taxon>
        <taxon>Brassiceae</taxon>
        <taxon>Brassica</taxon>
    </lineage>
</organism>
<feature type="compositionally biased region" description="Basic and acidic residues" evidence="1">
    <location>
        <begin position="359"/>
        <end position="375"/>
    </location>
</feature>
<evidence type="ECO:0000256" key="1">
    <source>
        <dbReference type="SAM" id="MobiDB-lite"/>
    </source>
</evidence>
<feature type="compositionally biased region" description="Polar residues" evidence="1">
    <location>
        <begin position="186"/>
        <end position="197"/>
    </location>
</feature>
<feature type="region of interest" description="Disordered" evidence="1">
    <location>
        <begin position="348"/>
        <end position="382"/>
    </location>
</feature>
<dbReference type="EMBL" id="HG994367">
    <property type="protein sequence ID" value="CAF1706152.1"/>
    <property type="molecule type" value="Genomic_DNA"/>
</dbReference>
<evidence type="ECO:0000313" key="2">
    <source>
        <dbReference type="EMBL" id="CAF1706152.1"/>
    </source>
</evidence>
<protein>
    <submittedName>
        <fullName evidence="2">(rape) hypothetical protein</fullName>
    </submittedName>
</protein>
<proteinExistence type="predicted"/>
<dbReference type="Proteomes" id="UP001295469">
    <property type="component" value="Chromosome C03"/>
</dbReference>
<accession>A0A816I8M8</accession>
<name>A0A816I8M8_BRANA</name>